<organism evidence="1 2">
    <name type="scientific">Weissella viridescens</name>
    <name type="common">Lactobacillus viridescens</name>
    <dbReference type="NCBI Taxonomy" id="1629"/>
    <lineage>
        <taxon>Bacteria</taxon>
        <taxon>Bacillati</taxon>
        <taxon>Bacillota</taxon>
        <taxon>Bacilli</taxon>
        <taxon>Lactobacillales</taxon>
        <taxon>Lactobacillaceae</taxon>
        <taxon>Weissella</taxon>
    </lineage>
</organism>
<sequence>MRLFIYNLYDYFNVVPDVQIPEVQRLLDRVLQLDIPRIQNDLVLLKKSAF</sequence>
<gene>
    <name evidence="1" type="ORF">NCTC13645_01379</name>
</gene>
<evidence type="ECO:0000313" key="2">
    <source>
        <dbReference type="Proteomes" id="UP000254621"/>
    </source>
</evidence>
<dbReference type="EMBL" id="UHIV01000004">
    <property type="protein sequence ID" value="SUP59127.1"/>
    <property type="molecule type" value="Genomic_DNA"/>
</dbReference>
<evidence type="ECO:0000313" key="1">
    <source>
        <dbReference type="EMBL" id="SUP59127.1"/>
    </source>
</evidence>
<dbReference type="AlphaFoldDB" id="A0A380P2N0"/>
<reference evidence="1 2" key="1">
    <citation type="submission" date="2018-06" db="EMBL/GenBank/DDBJ databases">
        <authorList>
            <consortium name="Pathogen Informatics"/>
            <person name="Doyle S."/>
        </authorList>
    </citation>
    <scope>NUCLEOTIDE SEQUENCE [LARGE SCALE GENOMIC DNA]</scope>
    <source>
        <strain evidence="1 2">NCTC13645</strain>
    </source>
</reference>
<protein>
    <submittedName>
        <fullName evidence="1">Uncharacterized protein</fullName>
    </submittedName>
</protein>
<accession>A0A380P2N0</accession>
<dbReference type="Proteomes" id="UP000254621">
    <property type="component" value="Unassembled WGS sequence"/>
</dbReference>
<proteinExistence type="predicted"/>
<name>A0A380P2N0_WEIVI</name>